<dbReference type="PANTHER" id="PTHR11062:SF217">
    <property type="entry name" value="EXOSTOSIN FAMILY PROTEIN"/>
    <property type="match status" value="1"/>
</dbReference>
<evidence type="ECO:0000256" key="3">
    <source>
        <dbReference type="ARBA" id="ARBA00022676"/>
    </source>
</evidence>
<dbReference type="OMA" id="HGDIYRN"/>
<keyword evidence="5" id="KW-0333">Golgi apparatus</keyword>
<dbReference type="EMBL" id="CM001879">
    <property type="protein sequence ID" value="EOX93594.1"/>
    <property type="molecule type" value="Genomic_DNA"/>
</dbReference>
<evidence type="ECO:0000256" key="5">
    <source>
        <dbReference type="ARBA" id="ARBA00023034"/>
    </source>
</evidence>
<reference evidence="7 8" key="1">
    <citation type="journal article" date="2013" name="Genome Biol.">
        <title>The genome sequence of the most widely cultivated cacao type and its use to identify candidate genes regulating pod color.</title>
        <authorList>
            <person name="Motamayor J.C."/>
            <person name="Mockaitis K."/>
            <person name="Schmutz J."/>
            <person name="Haiminen N."/>
            <person name="Iii D.L."/>
            <person name="Cornejo O."/>
            <person name="Findley S.D."/>
            <person name="Zheng P."/>
            <person name="Utro F."/>
            <person name="Royaert S."/>
            <person name="Saski C."/>
            <person name="Jenkins J."/>
            <person name="Podicheti R."/>
            <person name="Zhao M."/>
            <person name="Scheffler B.E."/>
            <person name="Stack J.C."/>
            <person name="Feltus F.A."/>
            <person name="Mustiga G.M."/>
            <person name="Amores F."/>
            <person name="Phillips W."/>
            <person name="Marelli J.P."/>
            <person name="May G.D."/>
            <person name="Shapiro H."/>
            <person name="Ma J."/>
            <person name="Bustamante C.D."/>
            <person name="Schnell R.J."/>
            <person name="Main D."/>
            <person name="Gilbert D."/>
            <person name="Parida L."/>
            <person name="Kuhn D.N."/>
        </authorList>
    </citation>
    <scope>NUCLEOTIDE SEQUENCE [LARGE SCALE GENOMIC DNA]</scope>
    <source>
        <strain evidence="8">cv. Matina 1-6</strain>
    </source>
</reference>
<evidence type="ECO:0000256" key="1">
    <source>
        <dbReference type="ARBA" id="ARBA00004323"/>
    </source>
</evidence>
<keyword evidence="3" id="KW-0808">Transferase</keyword>
<comment type="subcellular location">
    <subcellularLocation>
        <location evidence="1">Golgi apparatus membrane</location>
        <topology evidence="1">Single-pass type II membrane protein</topology>
    </subcellularLocation>
</comment>
<dbReference type="InterPro" id="IPR004263">
    <property type="entry name" value="Exostosin"/>
</dbReference>
<organism evidence="7 8">
    <name type="scientific">Theobroma cacao</name>
    <name type="common">Cacao</name>
    <name type="synonym">Cocoa</name>
    <dbReference type="NCBI Taxonomy" id="3641"/>
    <lineage>
        <taxon>Eukaryota</taxon>
        <taxon>Viridiplantae</taxon>
        <taxon>Streptophyta</taxon>
        <taxon>Embryophyta</taxon>
        <taxon>Tracheophyta</taxon>
        <taxon>Spermatophyta</taxon>
        <taxon>Magnoliopsida</taxon>
        <taxon>eudicotyledons</taxon>
        <taxon>Gunneridae</taxon>
        <taxon>Pentapetalae</taxon>
        <taxon>rosids</taxon>
        <taxon>malvids</taxon>
        <taxon>Malvales</taxon>
        <taxon>Malvaceae</taxon>
        <taxon>Byttnerioideae</taxon>
        <taxon>Theobroma</taxon>
    </lineage>
</organism>
<keyword evidence="3" id="KW-0328">Glycosyltransferase</keyword>
<dbReference type="GO" id="GO:0016757">
    <property type="term" value="F:glycosyltransferase activity"/>
    <property type="evidence" value="ECO:0007669"/>
    <property type="project" value="UniProtKB-KW"/>
</dbReference>
<keyword evidence="4" id="KW-0735">Signal-anchor</keyword>
<sequence>MRICIRKHSSLILLAVVAIAVASAIVLAKVSKGLSWFYLASPWNWASSFGPFSSLPYSSDHAIDKRKQKEKEFINLEMIFHNNDSVLKRGKPRDERLEKVEASLARARALIREAILNPNSTLDLQDLDYVPQGNIYRNAHAFHRSHLLMEKMFKIFVYEEGVPRLYHYGTCKNIYSMEGLFISMMEQDKKNRILNPDKALVYFLSFSVVMILEHLFDPIIRDKAVMERTVVDYVRIISHKYPYWNRSIGVDHFMLSCHDWGPLATWYLKELYYNAIQVLCNANTSEYFNPKKDASLPEINLKTGETVNLTGSLPPSNRSVLAFFAGNLYHGKIRAVQLKHWKGKDKDVQIYERLPQGLLYDDMMKKSKYCLCPSGHEVAIPRIVEPIYAECVPVLISQHYILPVSDVLNWDSFSVQVPVSEIPNL</sequence>
<dbReference type="PANTHER" id="PTHR11062">
    <property type="entry name" value="EXOSTOSIN HEPARAN SULFATE GLYCOSYLTRANSFERASE -RELATED"/>
    <property type="match status" value="1"/>
</dbReference>
<evidence type="ECO:0000256" key="4">
    <source>
        <dbReference type="ARBA" id="ARBA00022968"/>
    </source>
</evidence>
<proteinExistence type="inferred from homology"/>
<dbReference type="Gramene" id="EOX93594">
    <property type="protein sequence ID" value="EOX93594"/>
    <property type="gene ID" value="TCM_002473"/>
</dbReference>
<comment type="similarity">
    <text evidence="2">Belongs to the glycosyltransferase 47 family.</text>
</comment>
<keyword evidence="8" id="KW-1185">Reference proteome</keyword>
<protein>
    <submittedName>
        <fullName evidence="7">Exostosin family protein</fullName>
    </submittedName>
</protein>
<dbReference type="GO" id="GO:0000139">
    <property type="term" value="C:Golgi membrane"/>
    <property type="evidence" value="ECO:0007669"/>
    <property type="project" value="UniProtKB-SubCell"/>
</dbReference>
<dbReference type="HOGENOM" id="CLU_025166_1_2_1"/>
<dbReference type="InterPro" id="IPR040911">
    <property type="entry name" value="Exostosin_GT47"/>
</dbReference>
<evidence type="ECO:0000259" key="6">
    <source>
        <dbReference type="Pfam" id="PF03016"/>
    </source>
</evidence>
<dbReference type="Proteomes" id="UP000026915">
    <property type="component" value="Chromosome 1"/>
</dbReference>
<dbReference type="Pfam" id="PF03016">
    <property type="entry name" value="Exostosin_GT47"/>
    <property type="match status" value="1"/>
</dbReference>
<dbReference type="eggNOG" id="KOG1021">
    <property type="taxonomic scope" value="Eukaryota"/>
</dbReference>
<evidence type="ECO:0000313" key="7">
    <source>
        <dbReference type="EMBL" id="EOX93594.1"/>
    </source>
</evidence>
<evidence type="ECO:0000256" key="2">
    <source>
        <dbReference type="ARBA" id="ARBA00010271"/>
    </source>
</evidence>
<dbReference type="InParanoid" id="A0A061DLB3"/>
<keyword evidence="4" id="KW-0812">Transmembrane</keyword>
<name>A0A061DLB3_THECC</name>
<gene>
    <name evidence="7" type="ORF">TCM_002473</name>
</gene>
<evidence type="ECO:0000313" key="8">
    <source>
        <dbReference type="Proteomes" id="UP000026915"/>
    </source>
</evidence>
<feature type="domain" description="Exostosin GT47" evidence="6">
    <location>
        <begin position="150"/>
        <end position="424"/>
    </location>
</feature>
<dbReference type="AlphaFoldDB" id="A0A061DLB3"/>
<accession>A0A061DLB3</accession>